<evidence type="ECO:0000256" key="1">
    <source>
        <dbReference type="SAM" id="SignalP"/>
    </source>
</evidence>
<dbReference type="Proteomes" id="UP000002875">
    <property type="component" value="Chromosome"/>
</dbReference>
<dbReference type="RefSeq" id="WP_015029842.1">
    <property type="nucleotide sequence ID" value="NC_018748.1"/>
</dbReference>
<protein>
    <submittedName>
        <fullName evidence="2">Uncharacterized protein</fullName>
    </submittedName>
</protein>
<feature type="signal peptide" evidence="1">
    <location>
        <begin position="1"/>
        <end position="19"/>
    </location>
</feature>
<name>A0ABN4AP59_EMTOG</name>
<organism evidence="2 3">
    <name type="scientific">Emticicia oligotrophica (strain DSM 17448 / CIP 109782 / MTCC 6937 / GPTSA100-15)</name>
    <dbReference type="NCBI Taxonomy" id="929562"/>
    <lineage>
        <taxon>Bacteria</taxon>
        <taxon>Pseudomonadati</taxon>
        <taxon>Bacteroidota</taxon>
        <taxon>Cytophagia</taxon>
        <taxon>Cytophagales</taxon>
        <taxon>Leadbetterellaceae</taxon>
        <taxon>Emticicia</taxon>
    </lineage>
</organism>
<reference evidence="2 3" key="1">
    <citation type="submission" date="2011-07" db="EMBL/GenBank/DDBJ databases">
        <title>The complete genome of chromosome of Emticicia oligotrophica DSM 17448.</title>
        <authorList>
            <consortium name="US DOE Joint Genome Institute (JGI-PGF)"/>
            <person name="Lucas S."/>
            <person name="Han J."/>
            <person name="Lapidus A."/>
            <person name="Bruce D."/>
            <person name="Goodwin L."/>
            <person name="Pitluck S."/>
            <person name="Peters L."/>
            <person name="Kyrpides N."/>
            <person name="Mavromatis K."/>
            <person name="Ivanova N."/>
            <person name="Ovchinnikova G."/>
            <person name="Teshima H."/>
            <person name="Detter J.C."/>
            <person name="Tapia R."/>
            <person name="Han C."/>
            <person name="Land M."/>
            <person name="Hauser L."/>
            <person name="Markowitz V."/>
            <person name="Cheng J.-F."/>
            <person name="Hugenholtz P."/>
            <person name="Woyke T."/>
            <person name="Wu D."/>
            <person name="Tindall B."/>
            <person name="Pomrenke H."/>
            <person name="Brambilla E."/>
            <person name="Klenk H.-P."/>
            <person name="Eisen J.A."/>
        </authorList>
    </citation>
    <scope>NUCLEOTIDE SEQUENCE [LARGE SCALE GENOMIC DNA]</scope>
    <source>
        <strain evidence="2 3">DSM 17448</strain>
    </source>
</reference>
<accession>A0ABN4AP59</accession>
<gene>
    <name evidence="2" type="ordered locus">Emtol_3015</name>
</gene>
<evidence type="ECO:0000313" key="3">
    <source>
        <dbReference type="Proteomes" id="UP000002875"/>
    </source>
</evidence>
<evidence type="ECO:0000313" key="2">
    <source>
        <dbReference type="EMBL" id="AFK04148.1"/>
    </source>
</evidence>
<feature type="chain" id="PRO_5046414389" evidence="1">
    <location>
        <begin position="20"/>
        <end position="187"/>
    </location>
</feature>
<dbReference type="EMBL" id="CP002961">
    <property type="protein sequence ID" value="AFK04148.1"/>
    <property type="molecule type" value="Genomic_DNA"/>
</dbReference>
<sequence>MKKIFFIAFLGVLSLTSFAQGTIDLTVRWNISLNRYEVYAKPTFTSNSFTWGNSQVSIVVPASTPDASLNVTSVNAGGWSTFNKIYAPAAASTLDFYSVISSGQPVSLTAGQETLLFSFTFPDGVCRNGVRLFVNNSDPSSSASGMQGGDFKNTIDNGLVTDVYNVNYNNTGTTCSNCTIVAPELIK</sequence>
<keyword evidence="1" id="KW-0732">Signal</keyword>
<proteinExistence type="predicted"/>
<keyword evidence="3" id="KW-1185">Reference proteome</keyword>